<dbReference type="RefSeq" id="XP_020074285.1">
    <property type="nucleotide sequence ID" value="XM_020223325.1"/>
</dbReference>
<dbReference type="GO" id="GO:0005768">
    <property type="term" value="C:endosome"/>
    <property type="evidence" value="ECO:0007669"/>
    <property type="project" value="EnsemblFungi"/>
</dbReference>
<evidence type="ECO:0000256" key="7">
    <source>
        <dbReference type="PROSITE-ProRule" id="PRU00221"/>
    </source>
</evidence>
<dbReference type="Gene3D" id="2.130.10.10">
    <property type="entry name" value="YVTN repeat-like/Quinoprotein amine dehydrogenase"/>
    <property type="match status" value="4"/>
</dbReference>
<evidence type="ECO:0000256" key="1">
    <source>
        <dbReference type="ARBA" id="ARBA00004496"/>
    </source>
</evidence>
<dbReference type="OrthoDB" id="66881at2759"/>
<comment type="similarity">
    <text evidence="6">Belongs to the WD repeat WDR6 family.</text>
</comment>
<name>A0A1E4RD82_9ASCO</name>
<dbReference type="PANTHER" id="PTHR14344:SF3">
    <property type="entry name" value="WD REPEAT-CONTAINING PROTEIN 6"/>
    <property type="match status" value="1"/>
</dbReference>
<evidence type="ECO:0000256" key="2">
    <source>
        <dbReference type="ARBA" id="ARBA00022490"/>
    </source>
</evidence>
<organism evidence="8 9">
    <name type="scientific">Hyphopichia burtonii NRRL Y-1933</name>
    <dbReference type="NCBI Taxonomy" id="984485"/>
    <lineage>
        <taxon>Eukaryota</taxon>
        <taxon>Fungi</taxon>
        <taxon>Dikarya</taxon>
        <taxon>Ascomycota</taxon>
        <taxon>Saccharomycotina</taxon>
        <taxon>Pichiomycetes</taxon>
        <taxon>Debaryomycetaceae</taxon>
        <taxon>Hyphopichia</taxon>
    </lineage>
</organism>
<keyword evidence="5" id="KW-0677">Repeat</keyword>
<dbReference type="EMBL" id="KV454545">
    <property type="protein sequence ID" value="ODV65218.1"/>
    <property type="molecule type" value="Genomic_DNA"/>
</dbReference>
<gene>
    <name evidence="8" type="ORF">HYPBUDRAFT_244099</name>
</gene>
<dbReference type="InterPro" id="IPR051973">
    <property type="entry name" value="tRNA_Anticodon_Mtase-Reg"/>
</dbReference>
<dbReference type="GO" id="GO:0002130">
    <property type="term" value="P:wobble position ribose methylation"/>
    <property type="evidence" value="ECO:0007669"/>
    <property type="project" value="EnsemblFungi"/>
</dbReference>
<sequence>MTNINPISSFKEELFEPLSHYGFVTSLKIYSNYVVAGYGSILKVFSVEKDDVSLIFSSQIFKRNKIHHISFSEKGEKLCVSGGRSFKVIEFDSLVRKQYDYKIDEKAINEWIISTEFLNESTLLVLTSHNVIYKVDVSSSVGHYSVLDMIHCNEKSILYSGSIRILADKTVLISAGTVMNGVILWNLNTRQILHNLTEHEGSIFGVKVDQNGKYIISCSDDRSVKLYELKTGELLATGWGHGSRIWNLEFFKDTSDGSVKIFSTGEDCTARLWEYQPGNSLLTQLELWDNCHLGKHIWSGDVDDKFLKLCVTGGADGKIRVHDLANRGTSLSYTPQQISELLSKVFGKNEAIQLFCELSNLNLLVSLTSNGNILTLDQNTSTWHQISLCEQDVTQLKDFGLITACSVSNTALICCRNGDVLCLNFKDAHTVEKNWIRQTHGTSNKVINFLGFTSSNNFYALIDFPNPKMPFILLTFTLSNEMITLESSKQLNKPNQNVFTTTDILVDEINNWLVIGSRFTSIAVYDLNNLNDSLELGAIFKKICPGDTISSVSIVETFKDKITILMTVKDGVYMYANLLKDQSNTFSLDIFHQNKISRGFIEGGFVKNMDLIVYGFKSSYFYVWNETKQLEITNELCGGAHRKWLLIPYSNRNPVDLDYKFIYMSKSTLQIKSFKGRFNHQNYGLIHEGTHGREIRDISVSKYAEKDGSKLIISASEDTTLRLGKLYSNGSIENFWSLNNHVSGLQKVKFISKDFAASSAANEEFLIWKLNYLSNGFPAIIEYSRLKPKSDIPDLRIMDFDTLEVENGFIISTVYSDSNIKIMHFNSKTKVFTPLADDYYTKCCILNVNFLKFNEKSYIMIGATDGYLTIWEVTSILNSFPTKETASVAKFGKMIIKQQLHQNGIKAIQVSSSENGYNIVTGGDDNSLILNTLFLLNAEELILESKSFVESAASATLTSLSSGGPNRVVSTSVDQIVRLWSVENGKLECESARYTTIADTGSSDYVDFDGENMIVLAGAGLSTWSFK</sequence>
<evidence type="ECO:0000313" key="8">
    <source>
        <dbReference type="EMBL" id="ODV65218.1"/>
    </source>
</evidence>
<evidence type="ECO:0000313" key="9">
    <source>
        <dbReference type="Proteomes" id="UP000095085"/>
    </source>
</evidence>
<reference evidence="9" key="1">
    <citation type="submission" date="2016-05" db="EMBL/GenBank/DDBJ databases">
        <title>Comparative genomics of biotechnologically important yeasts.</title>
        <authorList>
            <consortium name="DOE Joint Genome Institute"/>
            <person name="Riley R."/>
            <person name="Haridas S."/>
            <person name="Wolfe K.H."/>
            <person name="Lopes M.R."/>
            <person name="Hittinger C.T."/>
            <person name="Goker M."/>
            <person name="Salamov A."/>
            <person name="Wisecaver J."/>
            <person name="Long T.M."/>
            <person name="Aerts A.L."/>
            <person name="Barry K."/>
            <person name="Choi C."/>
            <person name="Clum A."/>
            <person name="Coughlan A.Y."/>
            <person name="Deshpande S."/>
            <person name="Douglass A.P."/>
            <person name="Hanson S.J."/>
            <person name="Klenk H.-P."/>
            <person name="Labutti K."/>
            <person name="Lapidus A."/>
            <person name="Lindquist E."/>
            <person name="Lipzen A."/>
            <person name="Meier-Kolthoff J.P."/>
            <person name="Ohm R.A."/>
            <person name="Otillar R.P."/>
            <person name="Pangilinan J."/>
            <person name="Peng Y."/>
            <person name="Rokas A."/>
            <person name="Rosa C.A."/>
            <person name="Scheuner C."/>
            <person name="Sibirny A.A."/>
            <person name="Slot J.C."/>
            <person name="Stielow J.B."/>
            <person name="Sun H."/>
            <person name="Kurtzman C.P."/>
            <person name="Blackwell M."/>
            <person name="Grigoriev I.V."/>
            <person name="Jeffries T.W."/>
        </authorList>
    </citation>
    <scope>NUCLEOTIDE SEQUENCE [LARGE SCALE GENOMIC DNA]</scope>
    <source>
        <strain evidence="9">NRRL Y-1933</strain>
    </source>
</reference>
<dbReference type="GO" id="GO:0032456">
    <property type="term" value="P:endocytic recycling"/>
    <property type="evidence" value="ECO:0007669"/>
    <property type="project" value="EnsemblFungi"/>
</dbReference>
<accession>A0A1E4RD82</accession>
<dbReference type="GO" id="GO:0030234">
    <property type="term" value="F:enzyme regulator activity"/>
    <property type="evidence" value="ECO:0007669"/>
    <property type="project" value="EnsemblFungi"/>
</dbReference>
<keyword evidence="2" id="KW-0963">Cytoplasm</keyword>
<keyword evidence="9" id="KW-1185">Reference proteome</keyword>
<keyword evidence="3 7" id="KW-0853">WD repeat</keyword>
<dbReference type="InterPro" id="IPR015943">
    <property type="entry name" value="WD40/YVTN_repeat-like_dom_sf"/>
</dbReference>
<evidence type="ECO:0000256" key="5">
    <source>
        <dbReference type="ARBA" id="ARBA00022737"/>
    </source>
</evidence>
<dbReference type="GeneID" id="30997874"/>
<protein>
    <submittedName>
        <fullName evidence="8">WD40 repeat-like protein</fullName>
    </submittedName>
</protein>
<dbReference type="Proteomes" id="UP000095085">
    <property type="component" value="Unassembled WGS sequence"/>
</dbReference>
<dbReference type="PANTHER" id="PTHR14344">
    <property type="entry name" value="WD REPEAT PROTEIN"/>
    <property type="match status" value="1"/>
</dbReference>
<dbReference type="PROSITE" id="PS50082">
    <property type="entry name" value="WD_REPEATS_2"/>
    <property type="match status" value="1"/>
</dbReference>
<proteinExistence type="inferred from homology"/>
<evidence type="ECO:0000256" key="3">
    <source>
        <dbReference type="ARBA" id="ARBA00022574"/>
    </source>
</evidence>
<dbReference type="AlphaFoldDB" id="A0A1E4RD82"/>
<dbReference type="SUPFAM" id="SSF101908">
    <property type="entry name" value="Putative isomerase YbhE"/>
    <property type="match status" value="1"/>
</dbReference>
<dbReference type="STRING" id="984485.A0A1E4RD82"/>
<dbReference type="InterPro" id="IPR001680">
    <property type="entry name" value="WD40_rpt"/>
</dbReference>
<comment type="subcellular location">
    <subcellularLocation>
        <location evidence="1">Cytoplasm</location>
    </subcellularLocation>
</comment>
<evidence type="ECO:0000256" key="6">
    <source>
        <dbReference type="ARBA" id="ARBA00038255"/>
    </source>
</evidence>
<evidence type="ECO:0000256" key="4">
    <source>
        <dbReference type="ARBA" id="ARBA00022694"/>
    </source>
</evidence>
<feature type="repeat" description="WD" evidence="7">
    <location>
        <begin position="196"/>
        <end position="237"/>
    </location>
</feature>
<dbReference type="SMART" id="SM00320">
    <property type="entry name" value="WD40"/>
    <property type="match status" value="10"/>
</dbReference>
<dbReference type="Pfam" id="PF00400">
    <property type="entry name" value="WD40"/>
    <property type="match status" value="1"/>
</dbReference>
<dbReference type="PROSITE" id="PS50294">
    <property type="entry name" value="WD_REPEATS_REGION"/>
    <property type="match status" value="1"/>
</dbReference>
<dbReference type="SUPFAM" id="SSF50978">
    <property type="entry name" value="WD40 repeat-like"/>
    <property type="match status" value="2"/>
</dbReference>
<keyword evidence="4" id="KW-0819">tRNA processing</keyword>
<dbReference type="InterPro" id="IPR036322">
    <property type="entry name" value="WD40_repeat_dom_sf"/>
</dbReference>